<keyword evidence="2" id="KW-1185">Reference proteome</keyword>
<dbReference type="EMBL" id="KZ826337">
    <property type="protein sequence ID" value="PYI08045.1"/>
    <property type="molecule type" value="Genomic_DNA"/>
</dbReference>
<gene>
    <name evidence="1" type="ORF">BO78DRAFT_417063</name>
</gene>
<reference evidence="1 2" key="1">
    <citation type="submission" date="2018-02" db="EMBL/GenBank/DDBJ databases">
        <title>The genomes of Aspergillus section Nigri reveals drivers in fungal speciation.</title>
        <authorList>
            <consortium name="DOE Joint Genome Institute"/>
            <person name="Vesth T.C."/>
            <person name="Nybo J."/>
            <person name="Theobald S."/>
            <person name="Brandl J."/>
            <person name="Frisvad J.C."/>
            <person name="Nielsen K.F."/>
            <person name="Lyhne E.K."/>
            <person name="Kogle M.E."/>
            <person name="Kuo A."/>
            <person name="Riley R."/>
            <person name="Clum A."/>
            <person name="Nolan M."/>
            <person name="Lipzen A."/>
            <person name="Salamov A."/>
            <person name="Henrissat B."/>
            <person name="Wiebenga A."/>
            <person name="De vries R.P."/>
            <person name="Grigoriev I.V."/>
            <person name="Mortensen U.H."/>
            <person name="Andersen M.R."/>
            <person name="Baker S.E."/>
        </authorList>
    </citation>
    <scope>NUCLEOTIDE SEQUENCE [LARGE SCALE GENOMIC DNA]</scope>
    <source>
        <strain evidence="1 2">CBS 121057</strain>
    </source>
</reference>
<dbReference type="VEuPathDB" id="FungiDB:BO78DRAFT_417063"/>
<name>A0A319EK69_ASPSB</name>
<organism evidence="1 2">
    <name type="scientific">Aspergillus sclerotiicarbonarius (strain CBS 121057 / IBT 28362)</name>
    <dbReference type="NCBI Taxonomy" id="1448318"/>
    <lineage>
        <taxon>Eukaryota</taxon>
        <taxon>Fungi</taxon>
        <taxon>Dikarya</taxon>
        <taxon>Ascomycota</taxon>
        <taxon>Pezizomycotina</taxon>
        <taxon>Eurotiomycetes</taxon>
        <taxon>Eurotiomycetidae</taxon>
        <taxon>Eurotiales</taxon>
        <taxon>Aspergillaceae</taxon>
        <taxon>Aspergillus</taxon>
        <taxon>Aspergillus subgen. Circumdati</taxon>
    </lineage>
</organism>
<sequence length="218" mass="25344">MSVTICSEIVEINALIPRAVHHECEVFQNTDVVGQNEECDIDWPRSDSKLRSLFHELGDYSSDLSDAFKARKSIKLPRKNRQLPERKPFSSFMQLQSSILKTPMTTLYYNRKGIREHSPQVKFKSEMIQKYTIGCQQFSCKSEGAAIVMCQGKPVPIIFFTGWFEGQTWYQFLMEILSIMLGKLARNITLQRPQHNARLHDQEVFVVGFYGFYFHIAY</sequence>
<accession>A0A319EK69</accession>
<evidence type="ECO:0000313" key="1">
    <source>
        <dbReference type="EMBL" id="PYI08045.1"/>
    </source>
</evidence>
<proteinExistence type="predicted"/>
<dbReference type="Proteomes" id="UP000248423">
    <property type="component" value="Unassembled WGS sequence"/>
</dbReference>
<dbReference type="AlphaFoldDB" id="A0A319EK69"/>
<dbReference type="OrthoDB" id="4486482at2759"/>
<protein>
    <submittedName>
        <fullName evidence="1">Uncharacterized protein</fullName>
    </submittedName>
</protein>
<evidence type="ECO:0000313" key="2">
    <source>
        <dbReference type="Proteomes" id="UP000248423"/>
    </source>
</evidence>